<keyword evidence="2" id="KW-1185">Reference proteome</keyword>
<dbReference type="EMBL" id="CM037153">
    <property type="protein sequence ID" value="KAH7858960.1"/>
    <property type="molecule type" value="Genomic_DNA"/>
</dbReference>
<name>A0ACB7YZH7_9ERIC</name>
<sequence length="258" mass="28059">MEYRILEINIISAKDLKKVNLIRQMHAYVIVSISDDPRASQQQRTAVDMSGNGNPTWNFPIKFVVDEFTVRDNHLTITFTIRSERSIGDKDIGKVHVPLGELMGSIEDGELQFVAYQVRKPLGRPKGELNFSYKWGQKMVGATMPPAITVNNADQEPVTAYPAQVGSRSAYAYSSPNGYPSGSAAAPPQYGAYPPQSLPPGYEYPPPQPGYGYPPIQQPQQPQKRFPILRGALRGILIGDLLNGFGHGGGGGGGCGGR</sequence>
<organism evidence="1 2">
    <name type="scientific">Vaccinium darrowii</name>
    <dbReference type="NCBI Taxonomy" id="229202"/>
    <lineage>
        <taxon>Eukaryota</taxon>
        <taxon>Viridiplantae</taxon>
        <taxon>Streptophyta</taxon>
        <taxon>Embryophyta</taxon>
        <taxon>Tracheophyta</taxon>
        <taxon>Spermatophyta</taxon>
        <taxon>Magnoliopsida</taxon>
        <taxon>eudicotyledons</taxon>
        <taxon>Gunneridae</taxon>
        <taxon>Pentapetalae</taxon>
        <taxon>asterids</taxon>
        <taxon>Ericales</taxon>
        <taxon>Ericaceae</taxon>
        <taxon>Vaccinioideae</taxon>
        <taxon>Vaccinieae</taxon>
        <taxon>Vaccinium</taxon>
    </lineage>
</organism>
<gene>
    <name evidence="1" type="ORF">Vadar_029829</name>
</gene>
<evidence type="ECO:0000313" key="2">
    <source>
        <dbReference type="Proteomes" id="UP000828048"/>
    </source>
</evidence>
<evidence type="ECO:0000313" key="1">
    <source>
        <dbReference type="EMBL" id="KAH7858960.1"/>
    </source>
</evidence>
<reference evidence="1 2" key="1">
    <citation type="journal article" date="2021" name="Hortic Res">
        <title>High-quality reference genome and annotation aids understanding of berry development for evergreen blueberry (Vaccinium darrowii).</title>
        <authorList>
            <person name="Yu J."/>
            <person name="Hulse-Kemp A.M."/>
            <person name="Babiker E."/>
            <person name="Staton M."/>
        </authorList>
    </citation>
    <scope>NUCLEOTIDE SEQUENCE [LARGE SCALE GENOMIC DNA]</scope>
    <source>
        <strain evidence="2">cv. NJ 8807/NJ 8810</strain>
        <tissue evidence="1">Young leaf</tissue>
    </source>
</reference>
<accession>A0ACB7YZH7</accession>
<comment type="caution">
    <text evidence="1">The sequence shown here is derived from an EMBL/GenBank/DDBJ whole genome shotgun (WGS) entry which is preliminary data.</text>
</comment>
<protein>
    <submittedName>
        <fullName evidence="1">Uncharacterized protein</fullName>
    </submittedName>
</protein>
<proteinExistence type="predicted"/>
<dbReference type="Proteomes" id="UP000828048">
    <property type="component" value="Chromosome 3"/>
</dbReference>